<dbReference type="EMBL" id="JACHNB010000001">
    <property type="protein sequence ID" value="MBB4741880.1"/>
    <property type="molecule type" value="Genomic_DNA"/>
</dbReference>
<accession>A0A7W7H0T4</accession>
<name>A0A7W7H0T4_9ACTN</name>
<proteinExistence type="predicted"/>
<reference evidence="1 2" key="1">
    <citation type="submission" date="2020-08" db="EMBL/GenBank/DDBJ databases">
        <title>Sequencing the genomes of 1000 actinobacteria strains.</title>
        <authorList>
            <person name="Klenk H.-P."/>
        </authorList>
    </citation>
    <scope>NUCLEOTIDE SEQUENCE [LARGE SCALE GENOMIC DNA]</scope>
    <source>
        <strain evidence="1 2">DSM 45809</strain>
    </source>
</reference>
<dbReference type="AlphaFoldDB" id="A0A7W7H0T4"/>
<protein>
    <submittedName>
        <fullName evidence="1">Uncharacterized protein</fullName>
    </submittedName>
</protein>
<evidence type="ECO:0000313" key="2">
    <source>
        <dbReference type="Proteomes" id="UP000546162"/>
    </source>
</evidence>
<dbReference type="Proteomes" id="UP000546162">
    <property type="component" value="Unassembled WGS sequence"/>
</dbReference>
<sequence>MDRLVVALEGNPTTSILSAMRASAERLAGRRGWVIDPPRFLDQSDASGARWVGFGLQLYTALPPWGDEIDPGVDRAHLEEVKELAGEVCRLSEEHGVSFQVEFAGELVGMVERGRMDSGLEDTLIGEWERTLNHAKRRH</sequence>
<gene>
    <name evidence="1" type="ORF">BJY16_005339</name>
</gene>
<comment type="caution">
    <text evidence="1">The sequence shown here is derived from an EMBL/GenBank/DDBJ whole genome shotgun (WGS) entry which is preliminary data.</text>
</comment>
<keyword evidence="2" id="KW-1185">Reference proteome</keyword>
<evidence type="ECO:0000313" key="1">
    <source>
        <dbReference type="EMBL" id="MBB4741880.1"/>
    </source>
</evidence>
<organism evidence="1 2">
    <name type="scientific">Actinoplanes octamycinicus</name>
    <dbReference type="NCBI Taxonomy" id="135948"/>
    <lineage>
        <taxon>Bacteria</taxon>
        <taxon>Bacillati</taxon>
        <taxon>Actinomycetota</taxon>
        <taxon>Actinomycetes</taxon>
        <taxon>Micromonosporales</taxon>
        <taxon>Micromonosporaceae</taxon>
        <taxon>Actinoplanes</taxon>
    </lineage>
</organism>
<dbReference type="RefSeq" id="WP_185042316.1">
    <property type="nucleotide sequence ID" value="NZ_BAABFG010000005.1"/>
</dbReference>